<name>A0ABQ0Q324_9PROT</name>
<dbReference type="Pfam" id="PF20901">
    <property type="entry name" value="Sf6_terminase"/>
    <property type="match status" value="1"/>
</dbReference>
<reference evidence="1" key="1">
    <citation type="submission" date="2013-04" db="EMBL/GenBank/DDBJ databases">
        <title>The genome sequencing project of 58 acetic acid bacteria.</title>
        <authorList>
            <person name="Okamoto-Kainuma A."/>
            <person name="Ishikawa M."/>
            <person name="Umino S."/>
            <person name="Koizumi Y."/>
            <person name="Shiwa Y."/>
            <person name="Yoshikawa H."/>
            <person name="Matsutani M."/>
            <person name="Matsushita K."/>
        </authorList>
    </citation>
    <scope>NUCLEOTIDE SEQUENCE</scope>
    <source>
        <strain evidence="1">NRIC 0535</strain>
    </source>
</reference>
<dbReference type="Proteomes" id="UP001062776">
    <property type="component" value="Unassembled WGS sequence"/>
</dbReference>
<accession>A0ABQ0Q324</accession>
<proteinExistence type="predicted"/>
<dbReference type="EMBL" id="BAPV01000012">
    <property type="protein sequence ID" value="GBQ89011.1"/>
    <property type="molecule type" value="Genomic_DNA"/>
</dbReference>
<dbReference type="Gene3D" id="1.10.10.60">
    <property type="entry name" value="Homeodomain-like"/>
    <property type="match status" value="1"/>
</dbReference>
<gene>
    <name evidence="1" type="ORF">AA0535_1687</name>
</gene>
<comment type="caution">
    <text evidence="1">The sequence shown here is derived from an EMBL/GenBank/DDBJ whole genome shotgun (WGS) entry which is preliminary data.</text>
</comment>
<sequence length="121" mass="13536">MDGESLRQICRDPGMPGQRTVFEWLEAPTNEDFRSKYARARARAAEAFEDEIIDAARGATPEDAAARKVHITTMQWVMSKRAPKVYGEKVTQELTGVDGAPLQMPTLVIAPFQSRDEPDEN</sequence>
<evidence type="ECO:0000313" key="2">
    <source>
        <dbReference type="Proteomes" id="UP001062776"/>
    </source>
</evidence>
<keyword evidence="2" id="KW-1185">Reference proteome</keyword>
<evidence type="ECO:0008006" key="3">
    <source>
        <dbReference type="Google" id="ProtNLM"/>
    </source>
</evidence>
<dbReference type="InterPro" id="IPR048683">
    <property type="entry name" value="Sf6_terminase"/>
</dbReference>
<protein>
    <recommendedName>
        <fullName evidence="3">Terminase small subunit</fullName>
    </recommendedName>
</protein>
<organism evidence="1 2">
    <name type="scientific">Asaia krungthepensis NRIC 0535</name>
    <dbReference type="NCBI Taxonomy" id="1307925"/>
    <lineage>
        <taxon>Bacteria</taxon>
        <taxon>Pseudomonadati</taxon>
        <taxon>Pseudomonadota</taxon>
        <taxon>Alphaproteobacteria</taxon>
        <taxon>Acetobacterales</taxon>
        <taxon>Acetobacteraceae</taxon>
        <taxon>Asaia</taxon>
    </lineage>
</organism>
<evidence type="ECO:0000313" key="1">
    <source>
        <dbReference type="EMBL" id="GBQ89011.1"/>
    </source>
</evidence>